<organism evidence="1 2">
    <name type="scientific">Ralstonia wenshanensis</name>
    <dbReference type="NCBI Taxonomy" id="2842456"/>
    <lineage>
        <taxon>Bacteria</taxon>
        <taxon>Pseudomonadati</taxon>
        <taxon>Pseudomonadota</taxon>
        <taxon>Betaproteobacteria</taxon>
        <taxon>Burkholderiales</taxon>
        <taxon>Burkholderiaceae</taxon>
        <taxon>Ralstonia</taxon>
    </lineage>
</organism>
<dbReference type="AlphaFoldDB" id="A0AAD2AV30"/>
<evidence type="ECO:0008006" key="3">
    <source>
        <dbReference type="Google" id="ProtNLM"/>
    </source>
</evidence>
<evidence type="ECO:0000313" key="2">
    <source>
        <dbReference type="Proteomes" id="UP001189915"/>
    </source>
</evidence>
<dbReference type="Gene3D" id="3.40.630.30">
    <property type="match status" value="1"/>
</dbReference>
<dbReference type="EMBL" id="CATWAF010000002">
    <property type="protein sequence ID" value="CAJ0691739.1"/>
    <property type="molecule type" value="Genomic_DNA"/>
</dbReference>
<dbReference type="SUPFAM" id="SSF55729">
    <property type="entry name" value="Acyl-CoA N-acyltransferases (Nat)"/>
    <property type="match status" value="1"/>
</dbReference>
<keyword evidence="2" id="KW-1185">Reference proteome</keyword>
<sequence>MQVIIGRDTVTGRVVAAAARSITTVVLNGSPQRSALLSDIRVDRAHRGRGLCTQLLRALRTLDSNDPLPTYALVYDDNEPALRSLAAARTGLPQWKQFGGLTVLALRLGQRRPELELDSVELRRAHANELPAIVHFLKAHRTGNWAPLLDVADFQPGGRCDTLQARDFFLAVRSGHLCAVMAAWDQSSLRQAHVERYSRPLAWMRPAYNAYAWVRSRPRLPAHGQALPYLYLAFIAVERHDPSICAALLRYTHNGLADGRWLYALAALNDDDPLLSVFSAYRATHSVVRLYEVDFETRVDTTGAPSTYSRSCVEFALT</sequence>
<dbReference type="Proteomes" id="UP001189915">
    <property type="component" value="Unassembled WGS sequence"/>
</dbReference>
<gene>
    <name evidence="1" type="ORF">LMG18091_01497</name>
</gene>
<dbReference type="InterPro" id="IPR016181">
    <property type="entry name" value="Acyl_CoA_acyltransferase"/>
</dbReference>
<accession>A0AAD2AV30</accession>
<protein>
    <recommendedName>
        <fullName evidence="3">N-acetyltransferase domain-containing protein</fullName>
    </recommendedName>
</protein>
<comment type="caution">
    <text evidence="1">The sequence shown here is derived from an EMBL/GenBank/DDBJ whole genome shotgun (WGS) entry which is preliminary data.</text>
</comment>
<evidence type="ECO:0000313" key="1">
    <source>
        <dbReference type="EMBL" id="CAJ0691739.1"/>
    </source>
</evidence>
<name>A0AAD2AV30_9RALS</name>
<dbReference type="CDD" id="cd04301">
    <property type="entry name" value="NAT_SF"/>
    <property type="match status" value="1"/>
</dbReference>
<proteinExistence type="predicted"/>
<reference evidence="1 2" key="1">
    <citation type="submission" date="2023-07" db="EMBL/GenBank/DDBJ databases">
        <authorList>
            <person name="Peeters C."/>
        </authorList>
    </citation>
    <scope>NUCLEOTIDE SEQUENCE [LARGE SCALE GENOMIC DNA]</scope>
    <source>
        <strain evidence="1 2">LMG 18091</strain>
    </source>
</reference>